<dbReference type="InterPro" id="IPR012312">
    <property type="entry name" value="Hemerythrin-like"/>
</dbReference>
<accession>A0A5C6UI16</accession>
<dbReference type="AlphaFoldDB" id="A0A5C6UI16"/>
<keyword evidence="3" id="KW-1185">Reference proteome</keyword>
<protein>
    <submittedName>
        <fullName evidence="2">Hemerythrin domain-containing protein</fullName>
    </submittedName>
</protein>
<dbReference type="EMBL" id="VOQR01000001">
    <property type="protein sequence ID" value="TXC72339.1"/>
    <property type="molecule type" value="Genomic_DNA"/>
</dbReference>
<feature type="domain" description="Hemerythrin-like" evidence="1">
    <location>
        <begin position="27"/>
        <end position="149"/>
    </location>
</feature>
<dbReference type="RefSeq" id="WP_147083613.1">
    <property type="nucleotide sequence ID" value="NZ_VOQR01000001.1"/>
</dbReference>
<name>A0A5C6UI16_9SPHN</name>
<evidence type="ECO:0000313" key="3">
    <source>
        <dbReference type="Proteomes" id="UP000321250"/>
    </source>
</evidence>
<dbReference type="Pfam" id="PF01814">
    <property type="entry name" value="Hemerythrin"/>
    <property type="match status" value="1"/>
</dbReference>
<reference evidence="2 3" key="1">
    <citation type="journal article" date="2013" name="Antonie Van Leeuwenhoek">
        <title>Sphingomonas ginsenosidivorax sp. nov., with the ability to transform ginsenosides.</title>
        <authorList>
            <person name="Jin X.F."/>
            <person name="Kim J.K."/>
            <person name="Liu Q.M."/>
            <person name="Kang M.S."/>
            <person name="He D."/>
            <person name="Jin F.X."/>
            <person name="Kim S.C."/>
            <person name="Im W.T."/>
        </authorList>
    </citation>
    <scope>NUCLEOTIDE SEQUENCE [LARGE SCALE GENOMIC DNA]</scope>
    <source>
        <strain evidence="2 3">KHI67</strain>
    </source>
</reference>
<proteinExistence type="predicted"/>
<dbReference type="OrthoDB" id="8282715at2"/>
<comment type="caution">
    <text evidence="2">The sequence shown here is derived from an EMBL/GenBank/DDBJ whole genome shotgun (WGS) entry which is preliminary data.</text>
</comment>
<organism evidence="2 3">
    <name type="scientific">Sphingomonas ginsenosidivorax</name>
    <dbReference type="NCBI Taxonomy" id="862135"/>
    <lineage>
        <taxon>Bacteria</taxon>
        <taxon>Pseudomonadati</taxon>
        <taxon>Pseudomonadota</taxon>
        <taxon>Alphaproteobacteria</taxon>
        <taxon>Sphingomonadales</taxon>
        <taxon>Sphingomonadaceae</taxon>
        <taxon>Sphingomonas</taxon>
    </lineage>
</organism>
<gene>
    <name evidence="2" type="ORF">FSB78_16355</name>
</gene>
<sequence>MTEHEEPDGRVVPFVRRWHVIHDVDIAPLAADHARLRDLCTLLEACADALPGGVSGSEADALGRHLSAVVASHARDETAVIDALFAGHCDDPLTAAVVERIRARHLGNAIQADDILAILSGTAKPCAEAFGHMLRGFFDGCRHAMDFTELAILTLGSTRLTPDARAVLVGGLCGRAVD</sequence>
<dbReference type="Proteomes" id="UP000321250">
    <property type="component" value="Unassembled WGS sequence"/>
</dbReference>
<evidence type="ECO:0000259" key="1">
    <source>
        <dbReference type="Pfam" id="PF01814"/>
    </source>
</evidence>
<evidence type="ECO:0000313" key="2">
    <source>
        <dbReference type="EMBL" id="TXC72339.1"/>
    </source>
</evidence>